<gene>
    <name evidence="1" type="ORF">BOLC6T36274H</name>
</gene>
<dbReference type="EMBL" id="LR031880">
    <property type="protein sequence ID" value="VDD60821.1"/>
    <property type="molecule type" value="Genomic_DNA"/>
</dbReference>
<name>A0A3P6GM46_BRAOL</name>
<accession>A0A3P6GM46</accession>
<dbReference type="Gene3D" id="1.20.190.20">
    <property type="entry name" value="14-3-3 domain"/>
    <property type="match status" value="1"/>
</dbReference>
<dbReference type="SUPFAM" id="SSF48445">
    <property type="entry name" value="14-3-3 protein"/>
    <property type="match status" value="1"/>
</dbReference>
<organism evidence="1">
    <name type="scientific">Brassica oleracea</name>
    <name type="common">Wild cabbage</name>
    <dbReference type="NCBI Taxonomy" id="3712"/>
    <lineage>
        <taxon>Eukaryota</taxon>
        <taxon>Viridiplantae</taxon>
        <taxon>Streptophyta</taxon>
        <taxon>Embryophyta</taxon>
        <taxon>Tracheophyta</taxon>
        <taxon>Spermatophyta</taxon>
        <taxon>Magnoliopsida</taxon>
        <taxon>eudicotyledons</taxon>
        <taxon>Gunneridae</taxon>
        <taxon>Pentapetalae</taxon>
        <taxon>rosids</taxon>
        <taxon>malvids</taxon>
        <taxon>Brassicales</taxon>
        <taxon>Brassicaceae</taxon>
        <taxon>Brassiceae</taxon>
        <taxon>Brassica</taxon>
    </lineage>
</organism>
<protein>
    <submittedName>
        <fullName evidence="1">Uncharacterized protein</fullName>
    </submittedName>
</protein>
<evidence type="ECO:0000313" key="1">
    <source>
        <dbReference type="EMBL" id="VDD60821.1"/>
    </source>
</evidence>
<proteinExistence type="predicted"/>
<sequence length="40" mass="4688">MEKEREKQVYLAKLNEQAERNDEMIEPMKKVAAQCGTHNP</sequence>
<dbReference type="AlphaFoldDB" id="A0A3P6GM46"/>
<dbReference type="InterPro" id="IPR036815">
    <property type="entry name" value="14-3-3_dom_sf"/>
</dbReference>
<reference evidence="1" key="1">
    <citation type="submission" date="2018-11" db="EMBL/GenBank/DDBJ databases">
        <authorList>
            <consortium name="Genoscope - CEA"/>
            <person name="William W."/>
        </authorList>
    </citation>
    <scope>NUCLEOTIDE SEQUENCE</scope>
</reference>